<evidence type="ECO:0000313" key="4">
    <source>
        <dbReference type="EMBL" id="TYG69670.1"/>
    </source>
</evidence>
<gene>
    <name evidence="4" type="ORF">ES288_D05G249300v1</name>
</gene>
<keyword evidence="2" id="KW-0328">Glycosyltransferase</keyword>
<feature type="region of interest" description="Disordered" evidence="3">
    <location>
        <begin position="94"/>
        <end position="135"/>
    </location>
</feature>
<feature type="compositionally biased region" description="Basic and acidic residues" evidence="3">
    <location>
        <begin position="126"/>
        <end position="135"/>
    </location>
</feature>
<dbReference type="PANTHER" id="PTHR11926:SF774">
    <property type="entry name" value="UDP-GLYCOSYLTRANSFERASE 85A1-RELATED"/>
    <property type="match status" value="1"/>
</dbReference>
<organism evidence="4 5">
    <name type="scientific">Gossypium darwinii</name>
    <name type="common">Darwin's cotton</name>
    <name type="synonym">Gossypium barbadense var. darwinii</name>
    <dbReference type="NCBI Taxonomy" id="34276"/>
    <lineage>
        <taxon>Eukaryota</taxon>
        <taxon>Viridiplantae</taxon>
        <taxon>Streptophyta</taxon>
        <taxon>Embryophyta</taxon>
        <taxon>Tracheophyta</taxon>
        <taxon>Spermatophyta</taxon>
        <taxon>Magnoliopsida</taxon>
        <taxon>eudicotyledons</taxon>
        <taxon>Gunneridae</taxon>
        <taxon>Pentapetalae</taxon>
        <taxon>rosids</taxon>
        <taxon>malvids</taxon>
        <taxon>Malvales</taxon>
        <taxon>Malvaceae</taxon>
        <taxon>Malvoideae</taxon>
        <taxon>Gossypium</taxon>
    </lineage>
</organism>
<dbReference type="GO" id="GO:0080043">
    <property type="term" value="F:quercetin 3-O-glucosyltransferase activity"/>
    <property type="evidence" value="ECO:0007669"/>
    <property type="project" value="TreeGrafter"/>
</dbReference>
<dbReference type="SUPFAM" id="SSF53756">
    <property type="entry name" value="UDP-Glycosyltransferase/glycogen phosphorylase"/>
    <property type="match status" value="1"/>
</dbReference>
<evidence type="ECO:0000256" key="2">
    <source>
        <dbReference type="ARBA" id="ARBA00022676"/>
    </source>
</evidence>
<reference evidence="4 5" key="1">
    <citation type="submission" date="2019-06" db="EMBL/GenBank/DDBJ databases">
        <title>WGS assembly of Gossypium darwinii.</title>
        <authorList>
            <person name="Chen Z.J."/>
            <person name="Sreedasyam A."/>
            <person name="Ando A."/>
            <person name="Song Q."/>
            <person name="De L."/>
            <person name="Hulse-Kemp A."/>
            <person name="Ding M."/>
            <person name="Ye W."/>
            <person name="Kirkbride R."/>
            <person name="Jenkins J."/>
            <person name="Plott C."/>
            <person name="Lovell J."/>
            <person name="Lin Y.-M."/>
            <person name="Vaughn R."/>
            <person name="Liu B."/>
            <person name="Li W."/>
            <person name="Simpson S."/>
            <person name="Scheffler B."/>
            <person name="Saski C."/>
            <person name="Grover C."/>
            <person name="Hu G."/>
            <person name="Conover J."/>
            <person name="Carlson J."/>
            <person name="Shu S."/>
            <person name="Boston L."/>
            <person name="Williams M."/>
            <person name="Peterson D."/>
            <person name="Mcgee K."/>
            <person name="Jones D."/>
            <person name="Wendel J."/>
            <person name="Stelly D."/>
            <person name="Grimwood J."/>
            <person name="Schmutz J."/>
        </authorList>
    </citation>
    <scope>NUCLEOTIDE SEQUENCE [LARGE SCALE GENOMIC DNA]</scope>
    <source>
        <strain evidence="4">1808015.09</strain>
    </source>
</reference>
<keyword evidence="5" id="KW-1185">Reference proteome</keyword>
<dbReference type="PANTHER" id="PTHR11926">
    <property type="entry name" value="GLUCOSYL/GLUCURONOSYL TRANSFERASES"/>
    <property type="match status" value="1"/>
</dbReference>
<dbReference type="Gene3D" id="3.40.50.2000">
    <property type="entry name" value="Glycogen Phosphorylase B"/>
    <property type="match status" value="2"/>
</dbReference>
<proteinExistence type="inferred from homology"/>
<accession>A0A5D2CLT1</accession>
<dbReference type="EMBL" id="CM017705">
    <property type="protein sequence ID" value="TYG69670.1"/>
    <property type="molecule type" value="Genomic_DNA"/>
</dbReference>
<name>A0A5D2CLT1_GOSDA</name>
<sequence length="135" mass="15763">MIWWPFFADQQTNCWFSCTRWGIAMEINSDVKRDEVAGHVRELMEGEKGKAMKKKALEWKKMAEEATNTPDGSSYDNLNHIINQDFKRCYLPKKHRKRRKQTMSSSTTKVVHHSEGFETTSNIETIRSKENFGSS</sequence>
<evidence type="ECO:0000313" key="5">
    <source>
        <dbReference type="Proteomes" id="UP000323506"/>
    </source>
</evidence>
<dbReference type="Proteomes" id="UP000323506">
    <property type="component" value="Chromosome D05"/>
</dbReference>
<comment type="similarity">
    <text evidence="1">Belongs to the UDP-glycosyltransferase family.</text>
</comment>
<dbReference type="GO" id="GO:0080044">
    <property type="term" value="F:quercetin 7-O-glucosyltransferase activity"/>
    <property type="evidence" value="ECO:0007669"/>
    <property type="project" value="TreeGrafter"/>
</dbReference>
<evidence type="ECO:0000256" key="1">
    <source>
        <dbReference type="ARBA" id="ARBA00009995"/>
    </source>
</evidence>
<protein>
    <submittedName>
        <fullName evidence="4">Uncharacterized protein</fullName>
    </submittedName>
</protein>
<keyword evidence="2" id="KW-0808">Transferase</keyword>
<evidence type="ECO:0000256" key="3">
    <source>
        <dbReference type="SAM" id="MobiDB-lite"/>
    </source>
</evidence>
<dbReference type="AlphaFoldDB" id="A0A5D2CLT1"/>